<comment type="similarity">
    <text evidence="2">Belongs to the cytochrome P450 family.</text>
</comment>
<name>A0A8H4RTG0_9HELO</name>
<evidence type="ECO:0000313" key="8">
    <source>
        <dbReference type="Proteomes" id="UP000566819"/>
    </source>
</evidence>
<dbReference type="SUPFAM" id="SSF48264">
    <property type="entry name" value="Cytochrome P450"/>
    <property type="match status" value="1"/>
</dbReference>
<dbReference type="InterPro" id="IPR050529">
    <property type="entry name" value="CYP450_sterol_14alpha_dmase"/>
</dbReference>
<dbReference type="InterPro" id="IPR036396">
    <property type="entry name" value="Cyt_P450_sf"/>
</dbReference>
<keyword evidence="5 6" id="KW-0408">Iron</keyword>
<evidence type="ECO:0000313" key="7">
    <source>
        <dbReference type="EMBL" id="KAF4634720.1"/>
    </source>
</evidence>
<keyword evidence="4 6" id="KW-0479">Metal-binding</keyword>
<evidence type="ECO:0008006" key="9">
    <source>
        <dbReference type="Google" id="ProtNLM"/>
    </source>
</evidence>
<dbReference type="GO" id="GO:0008395">
    <property type="term" value="F:steroid hydroxylase activity"/>
    <property type="evidence" value="ECO:0007669"/>
    <property type="project" value="TreeGrafter"/>
</dbReference>
<comment type="cofactor">
    <cofactor evidence="1 6">
        <name>heme</name>
        <dbReference type="ChEBI" id="CHEBI:30413"/>
    </cofactor>
</comment>
<dbReference type="GO" id="GO:0005506">
    <property type="term" value="F:iron ion binding"/>
    <property type="evidence" value="ECO:0007669"/>
    <property type="project" value="InterPro"/>
</dbReference>
<organism evidence="7 8">
    <name type="scientific">Cudoniella acicularis</name>
    <dbReference type="NCBI Taxonomy" id="354080"/>
    <lineage>
        <taxon>Eukaryota</taxon>
        <taxon>Fungi</taxon>
        <taxon>Dikarya</taxon>
        <taxon>Ascomycota</taxon>
        <taxon>Pezizomycotina</taxon>
        <taxon>Leotiomycetes</taxon>
        <taxon>Helotiales</taxon>
        <taxon>Tricladiaceae</taxon>
        <taxon>Cudoniella</taxon>
    </lineage>
</organism>
<keyword evidence="3 6" id="KW-0349">Heme</keyword>
<dbReference type="InterPro" id="IPR017972">
    <property type="entry name" value="Cyt_P450_CS"/>
</dbReference>
<proteinExistence type="inferred from homology"/>
<comment type="caution">
    <text evidence="7">The sequence shown here is derived from an EMBL/GenBank/DDBJ whole genome shotgun (WGS) entry which is preliminary data.</text>
</comment>
<evidence type="ECO:0000256" key="3">
    <source>
        <dbReference type="ARBA" id="ARBA00022617"/>
    </source>
</evidence>
<evidence type="ECO:0000256" key="4">
    <source>
        <dbReference type="ARBA" id="ARBA00022723"/>
    </source>
</evidence>
<dbReference type="PANTHER" id="PTHR24304">
    <property type="entry name" value="CYTOCHROME P450 FAMILY 7"/>
    <property type="match status" value="1"/>
</dbReference>
<evidence type="ECO:0000256" key="6">
    <source>
        <dbReference type="PIRSR" id="PIRSR602403-1"/>
    </source>
</evidence>
<evidence type="ECO:0000256" key="5">
    <source>
        <dbReference type="ARBA" id="ARBA00023004"/>
    </source>
</evidence>
<feature type="binding site" description="axial binding residue" evidence="6">
    <location>
        <position position="657"/>
    </location>
    <ligand>
        <name>heme</name>
        <dbReference type="ChEBI" id="CHEBI:30413"/>
    </ligand>
    <ligandPart>
        <name>Fe</name>
        <dbReference type="ChEBI" id="CHEBI:18248"/>
    </ligandPart>
</feature>
<dbReference type="GO" id="GO:0020037">
    <property type="term" value="F:heme binding"/>
    <property type="evidence" value="ECO:0007669"/>
    <property type="project" value="InterPro"/>
</dbReference>
<accession>A0A8H4RTG0</accession>
<dbReference type="InterPro" id="IPR001128">
    <property type="entry name" value="Cyt_P450"/>
</dbReference>
<dbReference type="AlphaFoldDB" id="A0A8H4RTG0"/>
<protein>
    <recommendedName>
        <fullName evidence="9">Cytochrome P450</fullName>
    </recommendedName>
</protein>
<dbReference type="InterPro" id="IPR002403">
    <property type="entry name" value="Cyt_P450_E_grp-IV"/>
</dbReference>
<dbReference type="Pfam" id="PF00067">
    <property type="entry name" value="p450"/>
    <property type="match status" value="1"/>
</dbReference>
<dbReference type="EMBL" id="JAAMPI010000164">
    <property type="protein sequence ID" value="KAF4634720.1"/>
    <property type="molecule type" value="Genomic_DNA"/>
</dbReference>
<dbReference type="Proteomes" id="UP000566819">
    <property type="component" value="Unassembled WGS sequence"/>
</dbReference>
<dbReference type="OrthoDB" id="1470350at2759"/>
<dbReference type="Gene3D" id="1.10.630.10">
    <property type="entry name" value="Cytochrome P450"/>
    <property type="match status" value="1"/>
</dbReference>
<evidence type="ECO:0000256" key="2">
    <source>
        <dbReference type="ARBA" id="ARBA00010617"/>
    </source>
</evidence>
<dbReference type="GO" id="GO:0016705">
    <property type="term" value="F:oxidoreductase activity, acting on paired donors, with incorporation or reduction of molecular oxygen"/>
    <property type="evidence" value="ECO:0007669"/>
    <property type="project" value="InterPro"/>
</dbReference>
<dbReference type="PANTHER" id="PTHR24304:SF2">
    <property type="entry name" value="24-HYDROXYCHOLESTEROL 7-ALPHA-HYDROXYLASE"/>
    <property type="match status" value="1"/>
</dbReference>
<evidence type="ECO:0000256" key="1">
    <source>
        <dbReference type="ARBA" id="ARBA00001971"/>
    </source>
</evidence>
<dbReference type="PRINTS" id="PR00465">
    <property type="entry name" value="EP450IV"/>
</dbReference>
<gene>
    <name evidence="7" type="ORF">G7Y89_g3382</name>
</gene>
<dbReference type="CDD" id="cd11040">
    <property type="entry name" value="CYP7_CYP8-like"/>
    <property type="match status" value="1"/>
</dbReference>
<dbReference type="PROSITE" id="PS00086">
    <property type="entry name" value="CYTOCHROME_P450"/>
    <property type="match status" value="1"/>
</dbReference>
<keyword evidence="8" id="KW-1185">Reference proteome</keyword>
<reference evidence="7 8" key="1">
    <citation type="submission" date="2020-03" db="EMBL/GenBank/DDBJ databases">
        <title>Draft Genome Sequence of Cudoniella acicularis.</title>
        <authorList>
            <person name="Buettner E."/>
            <person name="Kellner H."/>
        </authorList>
    </citation>
    <scope>NUCLEOTIDE SEQUENCE [LARGE SCALE GENOMIC DNA]</scope>
    <source>
        <strain evidence="7 8">DSM 108380</strain>
    </source>
</reference>
<sequence>MDQIFGLESECNFKGGSQTRRLNIIVTPSTDVLHRLSGVDNNSKNGVSGIEVTSDKGMHRFTTPRRRVSTLSSNARHGTARSGMSAMLTTVDPSLASYTAPFDRCAVRSLCHSIAVPYDRCALRSPQATNRSVEFIAMTPRPDRSHLGTDFRASGIFFNCLTRNNWTLFTRIGILSPIVTMSTLNSDHLLYGLKLKSNLVTYSHPAIQVLGACAGLLLLWRLWRFTIAPMLWPNEPKPLPYWIPIIGHSWEFMHHSQALFMRGHSYFNTGEPYALTIAGQKMVVIQTTQEVATIWKQTVMFTFEPFVENIMGAFGFNRSSVKSMFQDEPGHFLPTDVKTTALLVTANPQGKCYFKMQSEWLKHQLHPADNGNLRVLQMKYAHFLDSSLKFNLLKDKYVVSSEPNQKTISLKRFTREVLGDCAMRSFFGNQLFETSPSFLTNYQTYEDDSWKIFFNYPRFVARSLHVIKDRALDDLVRYFALPKEERTGLAWIFQTLDSELTNLGLEPRDRAGIMMMITWAINHNAHKISFWVFAHILFNPSLLEEIRRETRRGCNADGSIDMQLLLTECPQLDAVWFEVLRIYNNAALARKATVDTVISNKTIHKNETIIGPFRQFHLNPAIFGEDVRGFDPNRFLANKNLSHVRGYYPFGGGNTYCPGRFFARSEIYIFVATALDRFNMKAVPGQTMPEVDLKVPSSSAMPATRDCLVEIKSRAKKN</sequence>